<dbReference type="EMBL" id="AF282853">
    <property type="protein sequence ID" value="AAC44694.1"/>
    <property type="molecule type" value="Genomic_DNA"/>
</dbReference>
<sequence length="71" mass="9010">MFFLLVCGLLVFFKFLLRLFLYNRFVFFRWKTPLFFNRCFLFFVWHKQTNRWFVLYHMLVSASGVFFEIWS</sequence>
<evidence type="ECO:0000256" key="1">
    <source>
        <dbReference type="SAM" id="Phobius"/>
    </source>
</evidence>
<keyword evidence="1" id="KW-0472">Membrane</keyword>
<feature type="transmembrane region" description="Helical" evidence="1">
    <location>
        <begin position="52"/>
        <end position="70"/>
    </location>
</feature>
<dbReference type="AlphaFoldDB" id="P94828"/>
<keyword evidence="1" id="KW-1133">Transmembrane helix</keyword>
<keyword evidence="1" id="KW-0812">Transmembrane</keyword>
<accession>P94828</accession>
<name>P94828_HELPX</name>
<evidence type="ECO:0000313" key="2">
    <source>
        <dbReference type="EMBL" id="AAC44694.1"/>
    </source>
</evidence>
<organism evidence="2">
    <name type="scientific">Helicobacter pylori</name>
    <name type="common">Campylobacter pylori</name>
    <dbReference type="NCBI Taxonomy" id="210"/>
    <lineage>
        <taxon>Bacteria</taxon>
        <taxon>Pseudomonadati</taxon>
        <taxon>Campylobacterota</taxon>
        <taxon>Epsilonproteobacteria</taxon>
        <taxon>Campylobacterales</taxon>
        <taxon>Helicobacteraceae</taxon>
        <taxon>Helicobacter</taxon>
    </lineage>
</organism>
<reference evidence="2" key="2">
    <citation type="journal article" date="2000" name="J. Exp. Med.">
        <title>Tyrosine-phosphorylated bacterial proteins: Trojan horses for the host cell.</title>
        <authorList>
            <person name="Covacci A."/>
            <person name="Rappuoli R."/>
        </authorList>
    </citation>
    <scope>NUCLEOTIDE SEQUENCE</scope>
    <source>
        <strain evidence="2">CCUG 17874</strain>
    </source>
</reference>
<proteinExistence type="predicted"/>
<reference evidence="2" key="1">
    <citation type="journal article" date="1996" name="Proc. Natl. Acad. Sci. U.S.A.">
        <title>cag, a pathogenicity island of Helicobacter pylori, encodes type I-specific and disease-associated virulence factors.</title>
        <authorList>
            <person name="Censini S."/>
            <person name="Lange C."/>
            <person name="Xiang Z."/>
            <person name="Crabtree J.E."/>
            <person name="Ghiara P."/>
            <person name="Borodovsky M."/>
            <person name="Rappuoli R."/>
            <person name="Covacci A."/>
        </authorList>
    </citation>
    <scope>NUCLEOTIDE SEQUENCE</scope>
    <source>
        <strain evidence="2">CCUG 17874</strain>
    </source>
</reference>
<gene>
    <name evidence="2" type="primary">cagO</name>
</gene>
<reference evidence="2" key="3">
    <citation type="submission" date="2000-03" db="EMBL/GenBank/DDBJ databases">
        <authorList>
            <person name="Censini S."/>
            <person name="Rappuoli R."/>
            <person name="Covacci A."/>
        </authorList>
    </citation>
    <scope>NUCLEOTIDE SEQUENCE</scope>
    <source>
        <strain evidence="2">CCUG 17874</strain>
    </source>
</reference>
<protein>
    <submittedName>
        <fullName evidence="2">CagO</fullName>
    </submittedName>
</protein>
<feature type="transmembrane region" description="Helical" evidence="1">
    <location>
        <begin position="28"/>
        <end position="45"/>
    </location>
</feature>